<comment type="caution">
    <text evidence="2">The sequence shown here is derived from an EMBL/GenBank/DDBJ whole genome shotgun (WGS) entry which is preliminary data.</text>
</comment>
<dbReference type="AlphaFoldDB" id="A0A8B6CIM7"/>
<sequence length="134" mass="15248">IQTHRHRQEGRGPDRHCADSAAQQLSRPLMYRSYRQDGRGPDRHCADSTAQQLSRPLIYRPTDLQTRRRGPDRHCADSTAQKLSRPLMLVDPFSKIVVLMWNYRALCFFLADTDPTDKTGGVQTATAQTPQLNS</sequence>
<dbReference type="EMBL" id="UYJE01001807">
    <property type="protein sequence ID" value="VDI05332.1"/>
    <property type="molecule type" value="Genomic_DNA"/>
</dbReference>
<gene>
    <name evidence="2" type="ORF">MGAL_10B075247</name>
</gene>
<dbReference type="Proteomes" id="UP000596742">
    <property type="component" value="Unassembled WGS sequence"/>
</dbReference>
<feature type="region of interest" description="Disordered" evidence="1">
    <location>
        <begin position="1"/>
        <end position="79"/>
    </location>
</feature>
<evidence type="ECO:0000256" key="1">
    <source>
        <dbReference type="SAM" id="MobiDB-lite"/>
    </source>
</evidence>
<name>A0A8B6CIM7_MYTGA</name>
<evidence type="ECO:0000313" key="2">
    <source>
        <dbReference type="EMBL" id="VDI05332.1"/>
    </source>
</evidence>
<evidence type="ECO:0000313" key="3">
    <source>
        <dbReference type="Proteomes" id="UP000596742"/>
    </source>
</evidence>
<accession>A0A8B6CIM7</accession>
<keyword evidence="3" id="KW-1185">Reference proteome</keyword>
<proteinExistence type="predicted"/>
<organism evidence="2 3">
    <name type="scientific">Mytilus galloprovincialis</name>
    <name type="common">Mediterranean mussel</name>
    <dbReference type="NCBI Taxonomy" id="29158"/>
    <lineage>
        <taxon>Eukaryota</taxon>
        <taxon>Metazoa</taxon>
        <taxon>Spiralia</taxon>
        <taxon>Lophotrochozoa</taxon>
        <taxon>Mollusca</taxon>
        <taxon>Bivalvia</taxon>
        <taxon>Autobranchia</taxon>
        <taxon>Pteriomorphia</taxon>
        <taxon>Mytilida</taxon>
        <taxon>Mytiloidea</taxon>
        <taxon>Mytilidae</taxon>
        <taxon>Mytilinae</taxon>
        <taxon>Mytilus</taxon>
    </lineage>
</organism>
<feature type="non-terminal residue" evidence="2">
    <location>
        <position position="1"/>
    </location>
</feature>
<feature type="compositionally biased region" description="Basic and acidic residues" evidence="1">
    <location>
        <begin position="34"/>
        <end position="46"/>
    </location>
</feature>
<reference evidence="2" key="1">
    <citation type="submission" date="2018-11" db="EMBL/GenBank/DDBJ databases">
        <authorList>
            <person name="Alioto T."/>
            <person name="Alioto T."/>
        </authorList>
    </citation>
    <scope>NUCLEOTIDE SEQUENCE</scope>
</reference>
<protein>
    <submittedName>
        <fullName evidence="2">Uncharacterized protein</fullName>
    </submittedName>
</protein>
<feature type="compositionally biased region" description="Basic and acidic residues" evidence="1">
    <location>
        <begin position="9"/>
        <end position="18"/>
    </location>
</feature>